<evidence type="ECO:0000256" key="1">
    <source>
        <dbReference type="SAM" id="Coils"/>
    </source>
</evidence>
<keyword evidence="1" id="KW-0175">Coiled coil</keyword>
<protein>
    <submittedName>
        <fullName evidence="2">Uncharacterized protein</fullName>
    </submittedName>
</protein>
<name>C0BCU5_9FIRM</name>
<accession>C0BCU5</accession>
<reference evidence="2 3" key="2">
    <citation type="submission" date="2009-03" db="EMBL/GenBank/DDBJ databases">
        <title>Draft genome sequence of Coprococcus comes (ATCC 27758).</title>
        <authorList>
            <person name="Sudarsanam P."/>
            <person name="Ley R."/>
            <person name="Guruge J."/>
            <person name="Turnbaugh P.J."/>
            <person name="Mahowald M."/>
            <person name="Liep D."/>
            <person name="Gordon J."/>
        </authorList>
    </citation>
    <scope>NUCLEOTIDE SEQUENCE [LARGE SCALE GENOMIC DNA]</scope>
    <source>
        <strain evidence="2 3">ATCC 27758</strain>
    </source>
</reference>
<gene>
    <name evidence="2" type="ORF">COPCOM_02986</name>
</gene>
<sequence>MIQLLSTINKTWLIGVAMGKRKVTDKDIRSIEFAIDSVFIGSSEKAAKQALHSLVEQADEAGKLQNDLDSLRHEFNTLEGEYKKISRRFKNFRRLCHAMARREIVDADGKPIMFGDILYGEDGRAWTVLGPYTKRWLFVSGVNLDGEPVKQPVMAKWMTRVPRKAEEK</sequence>
<evidence type="ECO:0000313" key="3">
    <source>
        <dbReference type="Proteomes" id="UP000003793"/>
    </source>
</evidence>
<reference evidence="2 3" key="1">
    <citation type="submission" date="2009-02" db="EMBL/GenBank/DDBJ databases">
        <authorList>
            <person name="Fulton L."/>
            <person name="Clifton S."/>
            <person name="Fulton B."/>
            <person name="Xu J."/>
            <person name="Minx P."/>
            <person name="Pepin K.H."/>
            <person name="Johnson M."/>
            <person name="Bhonagiri V."/>
            <person name="Nash W.E."/>
            <person name="Mardis E.R."/>
            <person name="Wilson R.K."/>
        </authorList>
    </citation>
    <scope>NUCLEOTIDE SEQUENCE [LARGE SCALE GENOMIC DNA]</scope>
    <source>
        <strain evidence="2 3">ATCC 27758</strain>
    </source>
</reference>
<dbReference type="Proteomes" id="UP000003793">
    <property type="component" value="Unassembled WGS sequence"/>
</dbReference>
<proteinExistence type="predicted"/>
<dbReference type="HOGENOM" id="CLU_1583709_0_0_9"/>
<evidence type="ECO:0000313" key="2">
    <source>
        <dbReference type="EMBL" id="EEG88896.1"/>
    </source>
</evidence>
<feature type="coiled-coil region" evidence="1">
    <location>
        <begin position="54"/>
        <end position="88"/>
    </location>
</feature>
<dbReference type="AlphaFoldDB" id="C0BCU5"/>
<comment type="caution">
    <text evidence="2">The sequence shown here is derived from an EMBL/GenBank/DDBJ whole genome shotgun (WGS) entry which is preliminary data.</text>
</comment>
<organism evidence="2 3">
    <name type="scientific">Coprococcus comes ATCC 27758</name>
    <dbReference type="NCBI Taxonomy" id="470146"/>
    <lineage>
        <taxon>Bacteria</taxon>
        <taxon>Bacillati</taxon>
        <taxon>Bacillota</taxon>
        <taxon>Clostridia</taxon>
        <taxon>Lachnospirales</taxon>
        <taxon>Lachnospiraceae</taxon>
        <taxon>Coprococcus</taxon>
    </lineage>
</organism>
<dbReference type="EMBL" id="ABVR01000042">
    <property type="protein sequence ID" value="EEG88896.1"/>
    <property type="molecule type" value="Genomic_DNA"/>
</dbReference>